<reference evidence="1 2" key="1">
    <citation type="submission" date="2019-06" db="EMBL/GenBank/DDBJ databases">
        <title>A chromosomal-level reference genome of Carpinus fangiana (Coryloideae, Betulaceae).</title>
        <authorList>
            <person name="Yang X."/>
            <person name="Wang Z."/>
            <person name="Zhang L."/>
            <person name="Hao G."/>
            <person name="Liu J."/>
            <person name="Yang Y."/>
        </authorList>
    </citation>
    <scope>NUCLEOTIDE SEQUENCE [LARGE SCALE GENOMIC DNA]</scope>
    <source>
        <strain evidence="1">Cfa_2016G</strain>
        <tissue evidence="1">Leaf</tissue>
    </source>
</reference>
<sequence>MEEWVFSDPYAGVAMVNQMGGGLGVGIESGWWEQRVLGEARWAAWECWSRLGGAASLPGRWEILGGWVERCLVWKILLAPPPTPPHTWPFPASSSFHYPSHSSGEAHTPYLDAQSGFLKLKSTTHPSAHISNALPSPL</sequence>
<name>A0A5N6QW03_9ROSI</name>
<evidence type="ECO:0000313" key="2">
    <source>
        <dbReference type="Proteomes" id="UP000327013"/>
    </source>
</evidence>
<proteinExistence type="predicted"/>
<accession>A0A5N6QW03</accession>
<gene>
    <name evidence="1" type="ORF">FH972_007599</name>
</gene>
<protein>
    <submittedName>
        <fullName evidence="1">Uncharacterized protein</fullName>
    </submittedName>
</protein>
<evidence type="ECO:0000313" key="1">
    <source>
        <dbReference type="EMBL" id="KAE8021733.1"/>
    </source>
</evidence>
<organism evidence="1 2">
    <name type="scientific">Carpinus fangiana</name>
    <dbReference type="NCBI Taxonomy" id="176857"/>
    <lineage>
        <taxon>Eukaryota</taxon>
        <taxon>Viridiplantae</taxon>
        <taxon>Streptophyta</taxon>
        <taxon>Embryophyta</taxon>
        <taxon>Tracheophyta</taxon>
        <taxon>Spermatophyta</taxon>
        <taxon>Magnoliopsida</taxon>
        <taxon>eudicotyledons</taxon>
        <taxon>Gunneridae</taxon>
        <taxon>Pentapetalae</taxon>
        <taxon>rosids</taxon>
        <taxon>fabids</taxon>
        <taxon>Fagales</taxon>
        <taxon>Betulaceae</taxon>
        <taxon>Carpinus</taxon>
    </lineage>
</organism>
<keyword evidence="2" id="KW-1185">Reference proteome</keyword>
<dbReference type="Proteomes" id="UP000327013">
    <property type="component" value="Chromosome 3"/>
</dbReference>
<dbReference type="EMBL" id="CM017323">
    <property type="protein sequence ID" value="KAE8021733.1"/>
    <property type="molecule type" value="Genomic_DNA"/>
</dbReference>
<dbReference type="AlphaFoldDB" id="A0A5N6QW03"/>